<dbReference type="SUPFAM" id="SSF53474">
    <property type="entry name" value="alpha/beta-Hydrolases"/>
    <property type="match status" value="1"/>
</dbReference>
<organism evidence="1 2">
    <name type="scientific">Thalassomonas actiniarum</name>
    <dbReference type="NCBI Taxonomy" id="485447"/>
    <lineage>
        <taxon>Bacteria</taxon>
        <taxon>Pseudomonadati</taxon>
        <taxon>Pseudomonadota</taxon>
        <taxon>Gammaproteobacteria</taxon>
        <taxon>Alteromonadales</taxon>
        <taxon>Colwelliaceae</taxon>
        <taxon>Thalassomonas</taxon>
    </lineage>
</organism>
<name>A0AAE9YWQ6_9GAMM</name>
<dbReference type="KEGG" id="tact:SG35_006230"/>
<dbReference type="InterPro" id="IPR029058">
    <property type="entry name" value="AB_hydrolase_fold"/>
</dbReference>
<keyword evidence="2" id="KW-1185">Reference proteome</keyword>
<dbReference type="Pfam" id="PF05728">
    <property type="entry name" value="UPF0227"/>
    <property type="match status" value="1"/>
</dbReference>
<reference evidence="1 2" key="2">
    <citation type="journal article" date="2022" name="Mar. Drugs">
        <title>Bioassay-Guided Fractionation Leads to the Detection of Cholic Acid Generated by the Rare Thalassomonas sp.</title>
        <authorList>
            <person name="Pheiffer F."/>
            <person name="Schneider Y.K."/>
            <person name="Hansen E.H."/>
            <person name="Andersen J.H."/>
            <person name="Isaksson J."/>
            <person name="Busche T."/>
            <person name="R C."/>
            <person name="Kalinowski J."/>
            <person name="Zyl L.V."/>
            <person name="Trindade M."/>
        </authorList>
    </citation>
    <scope>NUCLEOTIDE SEQUENCE [LARGE SCALE GENOMIC DNA]</scope>
    <source>
        <strain evidence="1 2">A5K-106</strain>
    </source>
</reference>
<gene>
    <name evidence="1" type="ORF">SG35_006230</name>
</gene>
<evidence type="ECO:0000313" key="2">
    <source>
        <dbReference type="Proteomes" id="UP000032568"/>
    </source>
</evidence>
<protein>
    <submittedName>
        <fullName evidence="1">Esterase YqiA</fullName>
    </submittedName>
</protein>
<dbReference type="Gene3D" id="3.40.50.1820">
    <property type="entry name" value="alpha/beta hydrolase"/>
    <property type="match status" value="1"/>
</dbReference>
<sequence length="206" mass="23171">MLYIHGFNSSPLSVKAVQTRDYLAANHPGVGFYCPQLKTNSRGAIEQLENLMAHHAGQENSPEQENSLEQENSRWLLIGSSLGGYFAHYLAEKYALPAVLINPAVKPYQLLKEYPSEQTNPYTGEVYWIGTGEIDALKALESNISLKNNYLVMLQTGDEVLNYRQAAAKYQDCHLHIHNGGDHSFVGYQDTLPDIMQFFQLPLPVR</sequence>
<dbReference type="PANTHER" id="PTHR35602">
    <property type="entry name" value="ESTERASE YQIA-RELATED"/>
    <property type="match status" value="1"/>
</dbReference>
<dbReference type="InterPro" id="IPR008886">
    <property type="entry name" value="UPF0227/Esterase_YqiA"/>
</dbReference>
<accession>A0AAE9YWQ6</accession>
<reference evidence="1 2" key="1">
    <citation type="journal article" date="2015" name="Genome Announc.">
        <title>Draft Genome Sequences of Marine Isolates of Thalassomonas viridans and Thalassomonas actiniarum.</title>
        <authorList>
            <person name="Olonade I."/>
            <person name="van Zyl L.J."/>
            <person name="Trindade M."/>
        </authorList>
    </citation>
    <scope>NUCLEOTIDE SEQUENCE [LARGE SCALE GENOMIC DNA]</scope>
    <source>
        <strain evidence="1 2">A5K-106</strain>
    </source>
</reference>
<dbReference type="EMBL" id="CP059735">
    <property type="protein sequence ID" value="WDE01779.1"/>
    <property type="molecule type" value="Genomic_DNA"/>
</dbReference>
<proteinExistence type="predicted"/>
<dbReference type="Proteomes" id="UP000032568">
    <property type="component" value="Chromosome"/>
</dbReference>
<dbReference type="PANTHER" id="PTHR35602:SF3">
    <property type="entry name" value="ESTERASE YQIA"/>
    <property type="match status" value="1"/>
</dbReference>
<evidence type="ECO:0000313" key="1">
    <source>
        <dbReference type="EMBL" id="WDE01779.1"/>
    </source>
</evidence>
<dbReference type="AlphaFoldDB" id="A0AAE9YWQ6"/>